<dbReference type="EMBL" id="JAGYWB010000010">
    <property type="protein sequence ID" value="KAI0507103.1"/>
    <property type="molecule type" value="Genomic_DNA"/>
</dbReference>
<sequence>MIYVKKGRGRPKKTGLESIRNNLFLLDLNENLTVNMTQWRKMIHVADNGIKI</sequence>
<organism evidence="1 2">
    <name type="scientific">Dendrobium nobile</name>
    <name type="common">Orchid</name>
    <dbReference type="NCBI Taxonomy" id="94219"/>
    <lineage>
        <taxon>Eukaryota</taxon>
        <taxon>Viridiplantae</taxon>
        <taxon>Streptophyta</taxon>
        <taxon>Embryophyta</taxon>
        <taxon>Tracheophyta</taxon>
        <taxon>Spermatophyta</taxon>
        <taxon>Magnoliopsida</taxon>
        <taxon>Liliopsida</taxon>
        <taxon>Asparagales</taxon>
        <taxon>Orchidaceae</taxon>
        <taxon>Epidendroideae</taxon>
        <taxon>Malaxideae</taxon>
        <taxon>Dendrobiinae</taxon>
        <taxon>Dendrobium</taxon>
    </lineage>
</organism>
<protein>
    <submittedName>
        <fullName evidence="1">Uncharacterized protein</fullName>
    </submittedName>
</protein>
<comment type="caution">
    <text evidence="1">The sequence shown here is derived from an EMBL/GenBank/DDBJ whole genome shotgun (WGS) entry which is preliminary data.</text>
</comment>
<keyword evidence="2" id="KW-1185">Reference proteome</keyword>
<dbReference type="AlphaFoldDB" id="A0A8T3B6R7"/>
<evidence type="ECO:0000313" key="2">
    <source>
        <dbReference type="Proteomes" id="UP000829196"/>
    </source>
</evidence>
<accession>A0A8T3B6R7</accession>
<name>A0A8T3B6R7_DENNO</name>
<dbReference type="Proteomes" id="UP000829196">
    <property type="component" value="Unassembled WGS sequence"/>
</dbReference>
<proteinExistence type="predicted"/>
<reference evidence="1" key="1">
    <citation type="journal article" date="2022" name="Front. Genet.">
        <title>Chromosome-Scale Assembly of the Dendrobium nobile Genome Provides Insights Into the Molecular Mechanism of the Biosynthesis of the Medicinal Active Ingredient of Dendrobium.</title>
        <authorList>
            <person name="Xu Q."/>
            <person name="Niu S.-C."/>
            <person name="Li K.-L."/>
            <person name="Zheng P.-J."/>
            <person name="Zhang X.-J."/>
            <person name="Jia Y."/>
            <person name="Liu Y."/>
            <person name="Niu Y.-X."/>
            <person name="Yu L.-H."/>
            <person name="Chen D.-F."/>
            <person name="Zhang G.-Q."/>
        </authorList>
    </citation>
    <scope>NUCLEOTIDE SEQUENCE</scope>
    <source>
        <tissue evidence="1">Leaf</tissue>
    </source>
</reference>
<gene>
    <name evidence="1" type="ORF">KFK09_013221</name>
</gene>
<evidence type="ECO:0000313" key="1">
    <source>
        <dbReference type="EMBL" id="KAI0507103.1"/>
    </source>
</evidence>